<dbReference type="Gene3D" id="2.60.40.1120">
    <property type="entry name" value="Carboxypeptidase-like, regulatory domain"/>
    <property type="match status" value="1"/>
</dbReference>
<dbReference type="Gene3D" id="2.40.170.20">
    <property type="entry name" value="TonB-dependent receptor, beta-barrel domain"/>
    <property type="match status" value="1"/>
</dbReference>
<dbReference type="GO" id="GO:0044718">
    <property type="term" value="P:siderophore transmembrane transport"/>
    <property type="evidence" value="ECO:0007669"/>
    <property type="project" value="TreeGrafter"/>
</dbReference>
<dbReference type="AlphaFoldDB" id="A0A3S9MXR2"/>
<name>A0A3S9MXR2_9FLAO</name>
<evidence type="ECO:0000256" key="4">
    <source>
        <dbReference type="ARBA" id="ARBA00022692"/>
    </source>
</evidence>
<keyword evidence="4 10" id="KW-0812">Transmembrane</keyword>
<dbReference type="InterPro" id="IPR036942">
    <property type="entry name" value="Beta-barrel_TonB_sf"/>
</dbReference>
<evidence type="ECO:0000313" key="16">
    <source>
        <dbReference type="Proteomes" id="UP000279600"/>
    </source>
</evidence>
<keyword evidence="7 10" id="KW-0472">Membrane</keyword>
<keyword evidence="16" id="KW-1185">Reference proteome</keyword>
<evidence type="ECO:0000256" key="3">
    <source>
        <dbReference type="ARBA" id="ARBA00022452"/>
    </source>
</evidence>
<dbReference type="InterPro" id="IPR039426">
    <property type="entry name" value="TonB-dep_rcpt-like"/>
</dbReference>
<feature type="domain" description="TonB-dependent receptor-like beta-barrel" evidence="13">
    <location>
        <begin position="258"/>
        <end position="787"/>
    </location>
</feature>
<accession>A0A3S9MXR2</accession>
<dbReference type="Pfam" id="PF13715">
    <property type="entry name" value="CarbopepD_reg_2"/>
    <property type="match status" value="1"/>
</dbReference>
<dbReference type="GO" id="GO:0009279">
    <property type="term" value="C:cell outer membrane"/>
    <property type="evidence" value="ECO:0007669"/>
    <property type="project" value="UniProtKB-SubCell"/>
</dbReference>
<dbReference type="Pfam" id="PF00593">
    <property type="entry name" value="TonB_dep_Rec_b-barrel"/>
    <property type="match status" value="1"/>
</dbReference>
<dbReference type="GO" id="GO:0015344">
    <property type="term" value="F:siderophore uptake transmembrane transporter activity"/>
    <property type="evidence" value="ECO:0007669"/>
    <property type="project" value="TreeGrafter"/>
</dbReference>
<proteinExistence type="inferred from homology"/>
<evidence type="ECO:0000256" key="1">
    <source>
        <dbReference type="ARBA" id="ARBA00004571"/>
    </source>
</evidence>
<comment type="similarity">
    <text evidence="10 11">Belongs to the TonB-dependent receptor family.</text>
</comment>
<evidence type="ECO:0000313" key="15">
    <source>
        <dbReference type="EMBL" id="AZQ43833.1"/>
    </source>
</evidence>
<keyword evidence="2 10" id="KW-0813">Transport</keyword>
<evidence type="ECO:0000256" key="9">
    <source>
        <dbReference type="ARBA" id="ARBA00023237"/>
    </source>
</evidence>
<feature type="signal peptide" evidence="12">
    <location>
        <begin position="1"/>
        <end position="19"/>
    </location>
</feature>
<evidence type="ECO:0000256" key="2">
    <source>
        <dbReference type="ARBA" id="ARBA00022448"/>
    </source>
</evidence>
<comment type="subcellular location">
    <subcellularLocation>
        <location evidence="1 10">Cell outer membrane</location>
        <topology evidence="1 10">Multi-pass membrane protein</topology>
    </subcellularLocation>
</comment>
<evidence type="ECO:0000256" key="8">
    <source>
        <dbReference type="ARBA" id="ARBA00023170"/>
    </source>
</evidence>
<dbReference type="SUPFAM" id="SSF56935">
    <property type="entry name" value="Porins"/>
    <property type="match status" value="1"/>
</dbReference>
<keyword evidence="9 10" id="KW-0998">Cell outer membrane</keyword>
<sequence>MFLKNIVVIVLLSAITATAQDCRIQLKGVVTDFHDAAPLELAQVYIKEAGKTGTTNELGEYQIKNLCAGDYTVVVTHFSCETKTLNLSLRRDMTYNVKLEHHINDLEQVDILADVHDNHDQTQSSTRVDQETINKYSGATLGDALATVQGVSALKTGNSVVKPVIHGVYGSRVTIVNNGLRQQDQEWGLEHSPNIDVNTAANIEVVKGATALRYGGDAIGGTIIIEPERFLAMDTLKGKLISQLQSNGRGGSLTGTIGNYNNSGWYQRVTLTGKRLGDYEAPDYVLSNTGEQTFSGNLAVGYQQFEYGGSINYSYYNTELGILRASHIGNSTNLVRSINSGQPNIVRDFTYDIDPPKQQVEHHGLQLKGFKRFANLGKLEVDYAFQFNNRLEFDIRRGANAGRASLDLDLTTHTLAAYLLVDSLEDIELELGVDGLHQINEPNPATGIRRLIPDYDSQKIGGFISANKRFHSKWLVDAGVRYDLYRIAAQKFYQLSRWEDLGYDEQFPQFEVRETSTQILTNPEFDYSLLAFSAGVKYFVDDHYDFAINLSSASRAPNPSELFSDGLHHALATIELGQLDLRKERSYKLNLTAHAGKGGFNAVDIEVNPYLSLVKDYIQLVPIGLETTTRGAFPVYQYEQVDALLAGVDVGASWDIVYTELVDPEDPDGNPELFESLRLNSRFSYIYGENTTDDEPLILIPPTQFYNELVWSNGIIDNLSFTLANQSVLTQTRFPDDDYEVNIPDDQGNFQTVTVEISEAPSGFSLWNAGVSYAFAKAQLNLRVNNLLNTNYRNYLNRQRFYADDIGRDFQLQFIYNF</sequence>
<dbReference type="InterPro" id="IPR008969">
    <property type="entry name" value="CarboxyPept-like_regulatory"/>
</dbReference>
<evidence type="ECO:0000256" key="5">
    <source>
        <dbReference type="ARBA" id="ARBA00022729"/>
    </source>
</evidence>
<dbReference type="PANTHER" id="PTHR30069:SF29">
    <property type="entry name" value="HEMOGLOBIN AND HEMOGLOBIN-HAPTOGLOBIN-BINDING PROTEIN 1-RELATED"/>
    <property type="match status" value="1"/>
</dbReference>
<evidence type="ECO:0000256" key="11">
    <source>
        <dbReference type="RuleBase" id="RU003357"/>
    </source>
</evidence>
<dbReference type="InterPro" id="IPR037066">
    <property type="entry name" value="Plug_dom_sf"/>
</dbReference>
<dbReference type="RefSeq" id="WP_126446668.1">
    <property type="nucleotide sequence ID" value="NZ_CP034549.1"/>
</dbReference>
<reference evidence="15 16" key="1">
    <citation type="submission" date="2018-12" db="EMBL/GenBank/DDBJ databases">
        <title>Complete genome of Nonlabens sp. MJ115.</title>
        <authorList>
            <person name="Choi H.S."/>
            <person name="Jung J."/>
        </authorList>
    </citation>
    <scope>NUCLEOTIDE SEQUENCE [LARGE SCALE GENOMIC DNA]</scope>
    <source>
        <strain evidence="15 16">MJ115</strain>
    </source>
</reference>
<evidence type="ECO:0000256" key="7">
    <source>
        <dbReference type="ARBA" id="ARBA00023136"/>
    </source>
</evidence>
<keyword evidence="8 15" id="KW-0675">Receptor</keyword>
<dbReference type="Pfam" id="PF07715">
    <property type="entry name" value="Plug"/>
    <property type="match status" value="1"/>
</dbReference>
<keyword evidence="5 12" id="KW-0732">Signal</keyword>
<keyword evidence="3 10" id="KW-1134">Transmembrane beta strand</keyword>
<evidence type="ECO:0000256" key="12">
    <source>
        <dbReference type="SAM" id="SignalP"/>
    </source>
</evidence>
<dbReference type="OrthoDB" id="9795928at2"/>
<dbReference type="SUPFAM" id="SSF49464">
    <property type="entry name" value="Carboxypeptidase regulatory domain-like"/>
    <property type="match status" value="1"/>
</dbReference>
<feature type="domain" description="TonB-dependent receptor plug" evidence="14">
    <location>
        <begin position="119"/>
        <end position="222"/>
    </location>
</feature>
<dbReference type="Proteomes" id="UP000279600">
    <property type="component" value="Chromosome"/>
</dbReference>
<evidence type="ECO:0000259" key="13">
    <source>
        <dbReference type="Pfam" id="PF00593"/>
    </source>
</evidence>
<evidence type="ECO:0000256" key="10">
    <source>
        <dbReference type="PROSITE-ProRule" id="PRU01360"/>
    </source>
</evidence>
<dbReference type="PANTHER" id="PTHR30069">
    <property type="entry name" value="TONB-DEPENDENT OUTER MEMBRANE RECEPTOR"/>
    <property type="match status" value="1"/>
</dbReference>
<dbReference type="Gene3D" id="2.170.130.10">
    <property type="entry name" value="TonB-dependent receptor, plug domain"/>
    <property type="match status" value="1"/>
</dbReference>
<keyword evidence="6 11" id="KW-0798">TonB box</keyword>
<dbReference type="InterPro" id="IPR000531">
    <property type="entry name" value="Beta-barrel_TonB"/>
</dbReference>
<gene>
    <name evidence="15" type="ORF">EJ995_06170</name>
</gene>
<dbReference type="KEGG" id="noj:EJ995_06170"/>
<evidence type="ECO:0000256" key="6">
    <source>
        <dbReference type="ARBA" id="ARBA00023077"/>
    </source>
</evidence>
<dbReference type="PROSITE" id="PS52016">
    <property type="entry name" value="TONB_DEPENDENT_REC_3"/>
    <property type="match status" value="1"/>
</dbReference>
<protein>
    <submittedName>
        <fullName evidence="15">TonB-dependent receptor</fullName>
    </submittedName>
</protein>
<dbReference type="EMBL" id="CP034549">
    <property type="protein sequence ID" value="AZQ43833.1"/>
    <property type="molecule type" value="Genomic_DNA"/>
</dbReference>
<evidence type="ECO:0000259" key="14">
    <source>
        <dbReference type="Pfam" id="PF07715"/>
    </source>
</evidence>
<dbReference type="InterPro" id="IPR012910">
    <property type="entry name" value="Plug_dom"/>
</dbReference>
<feature type="chain" id="PRO_5019185693" evidence="12">
    <location>
        <begin position="20"/>
        <end position="818"/>
    </location>
</feature>
<organism evidence="15 16">
    <name type="scientific">Nonlabens ponticola</name>
    <dbReference type="NCBI Taxonomy" id="2496866"/>
    <lineage>
        <taxon>Bacteria</taxon>
        <taxon>Pseudomonadati</taxon>
        <taxon>Bacteroidota</taxon>
        <taxon>Flavobacteriia</taxon>
        <taxon>Flavobacteriales</taxon>
        <taxon>Flavobacteriaceae</taxon>
        <taxon>Nonlabens</taxon>
    </lineage>
</organism>